<protein>
    <submittedName>
        <fullName evidence="2">Uncharacterized protein</fullName>
    </submittedName>
</protein>
<dbReference type="Proteomes" id="UP000299102">
    <property type="component" value="Unassembled WGS sequence"/>
</dbReference>
<proteinExistence type="predicted"/>
<evidence type="ECO:0000313" key="2">
    <source>
        <dbReference type="EMBL" id="GBP37363.1"/>
    </source>
</evidence>
<reference evidence="2 3" key="1">
    <citation type="journal article" date="2019" name="Commun. Biol.">
        <title>The bagworm genome reveals a unique fibroin gene that provides high tensile strength.</title>
        <authorList>
            <person name="Kono N."/>
            <person name="Nakamura H."/>
            <person name="Ohtoshi R."/>
            <person name="Tomita M."/>
            <person name="Numata K."/>
            <person name="Arakawa K."/>
        </authorList>
    </citation>
    <scope>NUCLEOTIDE SEQUENCE [LARGE SCALE GENOMIC DNA]</scope>
</reference>
<gene>
    <name evidence="2" type="ORF">EVAR_22825_1</name>
</gene>
<dbReference type="EMBL" id="BGZK01000332">
    <property type="protein sequence ID" value="GBP37363.1"/>
    <property type="molecule type" value="Genomic_DNA"/>
</dbReference>
<feature type="compositionally biased region" description="Basic residues" evidence="1">
    <location>
        <begin position="41"/>
        <end position="53"/>
    </location>
</feature>
<feature type="compositionally biased region" description="Low complexity" evidence="1">
    <location>
        <begin position="105"/>
        <end position="122"/>
    </location>
</feature>
<feature type="region of interest" description="Disordered" evidence="1">
    <location>
        <begin position="41"/>
        <end position="60"/>
    </location>
</feature>
<dbReference type="AlphaFoldDB" id="A0A4C1VFF6"/>
<feature type="region of interest" description="Disordered" evidence="1">
    <location>
        <begin position="97"/>
        <end position="122"/>
    </location>
</feature>
<accession>A0A4C1VFF6</accession>
<sequence>MPGDATRLIPYAAAAAAQIVPPLLFQSEIIGQLSSELRRRCRRPPPVTSRRRSPTVVNVPLDGSRPSRCLRLYMNTCYGVRLLRARARAAAIRRKLQRPAELSERPAPAHRTARPTPQRWIF</sequence>
<keyword evidence="3" id="KW-1185">Reference proteome</keyword>
<evidence type="ECO:0000256" key="1">
    <source>
        <dbReference type="SAM" id="MobiDB-lite"/>
    </source>
</evidence>
<comment type="caution">
    <text evidence="2">The sequence shown here is derived from an EMBL/GenBank/DDBJ whole genome shotgun (WGS) entry which is preliminary data.</text>
</comment>
<organism evidence="2 3">
    <name type="scientific">Eumeta variegata</name>
    <name type="common">Bagworm moth</name>
    <name type="synonym">Eumeta japonica</name>
    <dbReference type="NCBI Taxonomy" id="151549"/>
    <lineage>
        <taxon>Eukaryota</taxon>
        <taxon>Metazoa</taxon>
        <taxon>Ecdysozoa</taxon>
        <taxon>Arthropoda</taxon>
        <taxon>Hexapoda</taxon>
        <taxon>Insecta</taxon>
        <taxon>Pterygota</taxon>
        <taxon>Neoptera</taxon>
        <taxon>Endopterygota</taxon>
        <taxon>Lepidoptera</taxon>
        <taxon>Glossata</taxon>
        <taxon>Ditrysia</taxon>
        <taxon>Tineoidea</taxon>
        <taxon>Psychidae</taxon>
        <taxon>Oiketicinae</taxon>
        <taxon>Eumeta</taxon>
    </lineage>
</organism>
<evidence type="ECO:0000313" key="3">
    <source>
        <dbReference type="Proteomes" id="UP000299102"/>
    </source>
</evidence>
<name>A0A4C1VFF6_EUMVA</name>